<organism evidence="2 3">
    <name type="scientific">Exophiala oligosperma</name>
    <dbReference type="NCBI Taxonomy" id="215243"/>
    <lineage>
        <taxon>Eukaryota</taxon>
        <taxon>Fungi</taxon>
        <taxon>Dikarya</taxon>
        <taxon>Ascomycota</taxon>
        <taxon>Pezizomycotina</taxon>
        <taxon>Eurotiomycetes</taxon>
        <taxon>Chaetothyriomycetidae</taxon>
        <taxon>Chaetothyriales</taxon>
        <taxon>Herpotrichiellaceae</taxon>
        <taxon>Exophiala</taxon>
    </lineage>
</organism>
<feature type="domain" description="Glutamine amidotransferase" evidence="1">
    <location>
        <begin position="57"/>
        <end position="191"/>
    </location>
</feature>
<dbReference type="Pfam" id="PF00117">
    <property type="entry name" value="GATase"/>
    <property type="match status" value="1"/>
</dbReference>
<evidence type="ECO:0000313" key="2">
    <source>
        <dbReference type="EMBL" id="KIW42657.1"/>
    </source>
</evidence>
<protein>
    <recommendedName>
        <fullName evidence="1">Glutamine amidotransferase domain-containing protein</fullName>
    </recommendedName>
</protein>
<dbReference type="InterPro" id="IPR044992">
    <property type="entry name" value="ChyE-like"/>
</dbReference>
<dbReference type="GO" id="GO:0005634">
    <property type="term" value="C:nucleus"/>
    <property type="evidence" value="ECO:0007669"/>
    <property type="project" value="TreeGrafter"/>
</dbReference>
<name>A0A0D2BYV8_9EURO</name>
<keyword evidence="3" id="KW-1185">Reference proteome</keyword>
<dbReference type="STRING" id="215243.A0A0D2BYV8"/>
<dbReference type="Gene3D" id="3.40.50.880">
    <property type="match status" value="1"/>
</dbReference>
<gene>
    <name evidence="2" type="ORF">PV06_06185</name>
</gene>
<reference evidence="2 3" key="1">
    <citation type="submission" date="2015-01" db="EMBL/GenBank/DDBJ databases">
        <title>The Genome Sequence of Exophiala oligosperma CBS72588.</title>
        <authorList>
            <consortium name="The Broad Institute Genomics Platform"/>
            <person name="Cuomo C."/>
            <person name="de Hoog S."/>
            <person name="Gorbushina A."/>
            <person name="Stielow B."/>
            <person name="Teixiera M."/>
            <person name="Abouelleil A."/>
            <person name="Chapman S.B."/>
            <person name="Priest M."/>
            <person name="Young S.K."/>
            <person name="Wortman J."/>
            <person name="Nusbaum C."/>
            <person name="Birren B."/>
        </authorList>
    </citation>
    <scope>NUCLEOTIDE SEQUENCE [LARGE SCALE GENOMIC DNA]</scope>
    <source>
        <strain evidence="2 3">CBS 72588</strain>
    </source>
</reference>
<sequence>MGSIQELRVAVLVNHPPHTTFWPEVKQAFVDAFAVVAPHALVGFFDPIIRGDYPDPNDYDLIILSGGKGNSLAPEPWILRQMDFVRDTAQRYPEKKMLGICFGHQIIAQALGGKARNIPAGPIAGLVRINLTKEGCNFFPRLASKASYAASQFHVREVESAPPNFIQLAENNEVLVSRSNTILSFQAHPEIDGVFSRKILDDDDTTYIENLTPTEIEHMKNHCADAQDGLELLRRVVEWLAEEAQ</sequence>
<proteinExistence type="predicted"/>
<dbReference type="CDD" id="cd01741">
    <property type="entry name" value="GATase1_1"/>
    <property type="match status" value="1"/>
</dbReference>
<accession>A0A0D2BYV8</accession>
<dbReference type="AlphaFoldDB" id="A0A0D2BYV8"/>
<dbReference type="Proteomes" id="UP000053342">
    <property type="component" value="Unassembled WGS sequence"/>
</dbReference>
<dbReference type="InterPro" id="IPR017926">
    <property type="entry name" value="GATASE"/>
</dbReference>
<dbReference type="InterPro" id="IPR029062">
    <property type="entry name" value="Class_I_gatase-like"/>
</dbReference>
<dbReference type="PANTHER" id="PTHR42695:SF5">
    <property type="entry name" value="GLUTAMINE AMIDOTRANSFERASE YLR126C-RELATED"/>
    <property type="match status" value="1"/>
</dbReference>
<dbReference type="RefSeq" id="XP_016262873.1">
    <property type="nucleotide sequence ID" value="XM_016407269.1"/>
</dbReference>
<dbReference type="PROSITE" id="PS51273">
    <property type="entry name" value="GATASE_TYPE_1"/>
    <property type="match status" value="1"/>
</dbReference>
<dbReference type="GeneID" id="27358259"/>
<evidence type="ECO:0000259" key="1">
    <source>
        <dbReference type="Pfam" id="PF00117"/>
    </source>
</evidence>
<dbReference type="EMBL" id="KN847336">
    <property type="protein sequence ID" value="KIW42657.1"/>
    <property type="molecule type" value="Genomic_DNA"/>
</dbReference>
<dbReference type="GO" id="GO:0005829">
    <property type="term" value="C:cytosol"/>
    <property type="evidence" value="ECO:0007669"/>
    <property type="project" value="TreeGrafter"/>
</dbReference>
<dbReference type="VEuPathDB" id="FungiDB:PV06_06185"/>
<evidence type="ECO:0000313" key="3">
    <source>
        <dbReference type="Proteomes" id="UP000053342"/>
    </source>
</evidence>
<dbReference type="PANTHER" id="PTHR42695">
    <property type="entry name" value="GLUTAMINE AMIDOTRANSFERASE YLR126C-RELATED"/>
    <property type="match status" value="1"/>
</dbReference>
<dbReference type="OrthoDB" id="92161at2759"/>
<dbReference type="SUPFAM" id="SSF52317">
    <property type="entry name" value="Class I glutamine amidotransferase-like"/>
    <property type="match status" value="1"/>
</dbReference>
<dbReference type="HOGENOM" id="CLU_054974_0_0_1"/>